<dbReference type="SUPFAM" id="SSF52540">
    <property type="entry name" value="P-loop containing nucleoside triphosphate hydrolases"/>
    <property type="match status" value="1"/>
</dbReference>
<evidence type="ECO:0000256" key="1">
    <source>
        <dbReference type="ARBA" id="ARBA00022737"/>
    </source>
</evidence>
<evidence type="ECO:0000256" key="3">
    <source>
        <dbReference type="ARBA" id="ARBA00022821"/>
    </source>
</evidence>
<protein>
    <submittedName>
        <fullName evidence="9">Uncharacterized protein</fullName>
    </submittedName>
</protein>
<evidence type="ECO:0000313" key="10">
    <source>
        <dbReference type="Proteomes" id="UP001603857"/>
    </source>
</evidence>
<evidence type="ECO:0000259" key="8">
    <source>
        <dbReference type="Pfam" id="PF23598"/>
    </source>
</evidence>
<dbReference type="InterPro" id="IPR002182">
    <property type="entry name" value="NB-ARC"/>
</dbReference>
<dbReference type="PRINTS" id="PR00364">
    <property type="entry name" value="DISEASERSIST"/>
</dbReference>
<dbReference type="InterPro" id="IPR027417">
    <property type="entry name" value="P-loop_NTPase"/>
</dbReference>
<dbReference type="InterPro" id="IPR042197">
    <property type="entry name" value="Apaf_helical"/>
</dbReference>
<keyword evidence="2" id="KW-0547">Nucleotide-binding</keyword>
<dbReference type="InterPro" id="IPR041118">
    <property type="entry name" value="Rx_N"/>
</dbReference>
<accession>A0ABD1NFR3</accession>
<dbReference type="SUPFAM" id="SSF52058">
    <property type="entry name" value="L domain-like"/>
    <property type="match status" value="1"/>
</dbReference>
<feature type="domain" description="Disease resistance protein winged helix" evidence="7">
    <location>
        <begin position="440"/>
        <end position="510"/>
    </location>
</feature>
<dbReference type="Gene3D" id="1.10.10.10">
    <property type="entry name" value="Winged helix-like DNA-binding domain superfamily/Winged helix DNA-binding domain"/>
    <property type="match status" value="1"/>
</dbReference>
<dbReference type="InterPro" id="IPR055414">
    <property type="entry name" value="LRR_R13L4/SHOC2-like"/>
</dbReference>
<dbReference type="Pfam" id="PF00931">
    <property type="entry name" value="NB-ARC"/>
    <property type="match status" value="1"/>
</dbReference>
<dbReference type="InterPro" id="IPR032675">
    <property type="entry name" value="LRR_dom_sf"/>
</dbReference>
<dbReference type="InterPro" id="IPR058922">
    <property type="entry name" value="WHD_DRP"/>
</dbReference>
<organism evidence="9 10">
    <name type="scientific">Flemingia macrophylla</name>
    <dbReference type="NCBI Taxonomy" id="520843"/>
    <lineage>
        <taxon>Eukaryota</taxon>
        <taxon>Viridiplantae</taxon>
        <taxon>Streptophyta</taxon>
        <taxon>Embryophyta</taxon>
        <taxon>Tracheophyta</taxon>
        <taxon>Spermatophyta</taxon>
        <taxon>Magnoliopsida</taxon>
        <taxon>eudicotyledons</taxon>
        <taxon>Gunneridae</taxon>
        <taxon>Pentapetalae</taxon>
        <taxon>rosids</taxon>
        <taxon>fabids</taxon>
        <taxon>Fabales</taxon>
        <taxon>Fabaceae</taxon>
        <taxon>Papilionoideae</taxon>
        <taxon>50 kb inversion clade</taxon>
        <taxon>NPAAA clade</taxon>
        <taxon>indigoferoid/millettioid clade</taxon>
        <taxon>Phaseoleae</taxon>
        <taxon>Flemingia</taxon>
    </lineage>
</organism>
<gene>
    <name evidence="9" type="ORF">Fmac_000949</name>
</gene>
<evidence type="ECO:0000259" key="5">
    <source>
        <dbReference type="Pfam" id="PF00931"/>
    </source>
</evidence>
<sequence>MAESFLFSIAESLIAKLASRVFEEASQVLGVYDLLIEFKETVSLVKAVLLDAEQKQEQNNELREWLRQIKRVFYVAEDVLDDFECQTLRKQVVKAHGTTKDKVGHFFSSSNPLVFRYRMAQQIKDINKRLDKVAADRHKFGLQIIDIDRRVVHRRELTYSSVIDSNVIGREHDKEKIIDLLMQQNPNDCDTNLSVIPIVGMGGLGKTALAKFVFNDKRTDECFPLKMWVCVSDNFDIKHLIIKIINSSSNLASVDAPPVQQNLNILDLEPLQTQLKNKLTGQKFLLVLDDVWNENRVKWIELRNLIQVGATESKILVTTRSHTIASMMGTFPSHILEGLTQEDSLSLFVKWAFKEGEEEKHPHLINIGREIVGRCKGVPLALRTLGSLLFSKYEANEWEYVRNNEIWNIPQHKDDILPVLKLSYDLMPSYLRQCFALFSLYPKDYEFNSSELTAFWGALGFLDSPEKNKTPEDVANQYLYELLSRSFLQDFYNLRTIYLFKIHDLVHDLALFVAKDECQVIKSHLQNISDNARHLSFADKSLLGNLITTRSLAVRTIMFPMDTSEEIDIEALINICVSKFKYLRVLDLSCSTCMTLPRSIGKLKHLRYFSLKDNQYIKRLPDSICKLQNLQVLILGCTELEALCKGLRKLISLREFRITTKQSVLPYNELTNLSTFVIVSSHNLEYIFGGVKFPNLKTLSVFSCEGLKSMSMNVKDFPELETLSICECDNLDLEVWKNNHHEQNPKLKLKSVILVKLSQLVVLPQWLQKTTHSLQSLSIAECDNLEVLPEWLLSFSNLKTLAILDCPKILSLPNNICRLTVLESLIIDGCPELCRRCQPNAGEFWPKISHIKHVHIAEPIESEEEEEEQEE</sequence>
<dbReference type="Gene3D" id="1.10.8.430">
    <property type="entry name" value="Helical domain of apoptotic protease-activating factors"/>
    <property type="match status" value="1"/>
</dbReference>
<dbReference type="Gene3D" id="3.40.50.300">
    <property type="entry name" value="P-loop containing nucleotide triphosphate hydrolases"/>
    <property type="match status" value="1"/>
</dbReference>
<keyword evidence="10" id="KW-1185">Reference proteome</keyword>
<dbReference type="Pfam" id="PF23559">
    <property type="entry name" value="WHD_DRP"/>
    <property type="match status" value="1"/>
</dbReference>
<evidence type="ECO:0000259" key="7">
    <source>
        <dbReference type="Pfam" id="PF23559"/>
    </source>
</evidence>
<evidence type="ECO:0000256" key="2">
    <source>
        <dbReference type="ARBA" id="ARBA00022741"/>
    </source>
</evidence>
<keyword evidence="1" id="KW-0677">Repeat</keyword>
<feature type="domain" description="NB-ARC" evidence="5">
    <location>
        <begin position="171"/>
        <end position="355"/>
    </location>
</feature>
<dbReference type="GO" id="GO:0005524">
    <property type="term" value="F:ATP binding"/>
    <property type="evidence" value="ECO:0007669"/>
    <property type="project" value="UniProtKB-KW"/>
</dbReference>
<dbReference type="Gene3D" id="3.80.10.10">
    <property type="entry name" value="Ribonuclease Inhibitor"/>
    <property type="match status" value="2"/>
</dbReference>
<dbReference type="PANTHER" id="PTHR36766">
    <property type="entry name" value="PLANT BROAD-SPECTRUM MILDEW RESISTANCE PROTEIN RPW8"/>
    <property type="match status" value="1"/>
</dbReference>
<feature type="domain" description="Disease resistance N-terminal" evidence="6">
    <location>
        <begin position="11"/>
        <end position="98"/>
    </location>
</feature>
<evidence type="ECO:0000313" key="9">
    <source>
        <dbReference type="EMBL" id="KAL2346949.1"/>
    </source>
</evidence>
<dbReference type="AlphaFoldDB" id="A0ABD1NFR3"/>
<proteinExistence type="predicted"/>
<dbReference type="EMBL" id="JBGMDY010000001">
    <property type="protein sequence ID" value="KAL2346949.1"/>
    <property type="molecule type" value="Genomic_DNA"/>
</dbReference>
<dbReference type="PANTHER" id="PTHR36766:SF61">
    <property type="entry name" value="NB-ARC DOMAIN DISEASE RESISTANCE PROTEIN"/>
    <property type="match status" value="1"/>
</dbReference>
<dbReference type="CDD" id="cd14798">
    <property type="entry name" value="RX-CC_like"/>
    <property type="match status" value="1"/>
</dbReference>
<dbReference type="GO" id="GO:0006952">
    <property type="term" value="P:defense response"/>
    <property type="evidence" value="ECO:0007669"/>
    <property type="project" value="UniProtKB-KW"/>
</dbReference>
<dbReference type="Gene3D" id="1.20.5.4130">
    <property type="match status" value="1"/>
</dbReference>
<dbReference type="GO" id="GO:0051707">
    <property type="term" value="P:response to other organism"/>
    <property type="evidence" value="ECO:0007669"/>
    <property type="project" value="UniProtKB-ARBA"/>
</dbReference>
<feature type="domain" description="Disease resistance R13L4/SHOC-2-like LRR" evidence="8">
    <location>
        <begin position="576"/>
        <end position="779"/>
    </location>
</feature>
<dbReference type="InterPro" id="IPR036388">
    <property type="entry name" value="WH-like_DNA-bd_sf"/>
</dbReference>
<evidence type="ECO:0000256" key="4">
    <source>
        <dbReference type="ARBA" id="ARBA00022840"/>
    </source>
</evidence>
<name>A0ABD1NFR3_9FABA</name>
<dbReference type="Proteomes" id="UP001603857">
    <property type="component" value="Unassembled WGS sequence"/>
</dbReference>
<comment type="caution">
    <text evidence="9">The sequence shown here is derived from an EMBL/GenBank/DDBJ whole genome shotgun (WGS) entry which is preliminary data.</text>
</comment>
<reference evidence="9 10" key="1">
    <citation type="submission" date="2024-08" db="EMBL/GenBank/DDBJ databases">
        <title>Insights into the chromosomal genome structure of Flemingia macrophylla.</title>
        <authorList>
            <person name="Ding Y."/>
            <person name="Zhao Y."/>
            <person name="Bi W."/>
            <person name="Wu M."/>
            <person name="Zhao G."/>
            <person name="Gong Y."/>
            <person name="Li W."/>
            <person name="Zhang P."/>
        </authorList>
    </citation>
    <scope>NUCLEOTIDE SEQUENCE [LARGE SCALE GENOMIC DNA]</scope>
    <source>
        <strain evidence="9">DYQJB</strain>
        <tissue evidence="9">Leaf</tissue>
    </source>
</reference>
<dbReference type="Pfam" id="PF23598">
    <property type="entry name" value="LRR_14"/>
    <property type="match status" value="1"/>
</dbReference>
<dbReference type="Pfam" id="PF18052">
    <property type="entry name" value="Rx_N"/>
    <property type="match status" value="1"/>
</dbReference>
<dbReference type="InterPro" id="IPR038005">
    <property type="entry name" value="RX-like_CC"/>
</dbReference>
<keyword evidence="4" id="KW-0067">ATP-binding</keyword>
<evidence type="ECO:0000259" key="6">
    <source>
        <dbReference type="Pfam" id="PF18052"/>
    </source>
</evidence>
<keyword evidence="3" id="KW-0611">Plant defense</keyword>